<dbReference type="Proteomes" id="UP000240621">
    <property type="component" value="Unassembled WGS sequence"/>
</dbReference>
<dbReference type="InterPro" id="IPR013324">
    <property type="entry name" value="RNA_pol_sigma_r3/r4-like"/>
</dbReference>
<dbReference type="PANTHER" id="PTHR43133">
    <property type="entry name" value="RNA POLYMERASE ECF-TYPE SIGMA FACTO"/>
    <property type="match status" value="1"/>
</dbReference>
<dbReference type="SUPFAM" id="SSF88946">
    <property type="entry name" value="Sigma2 domain of RNA polymerase sigma factors"/>
    <property type="match status" value="1"/>
</dbReference>
<protein>
    <submittedName>
        <fullName evidence="7">RNA polymerase sigma-70 factor (ECF subfamily)</fullName>
    </submittedName>
</protein>
<dbReference type="EMBL" id="PYGC01000001">
    <property type="protein sequence ID" value="PSK85406.1"/>
    <property type="molecule type" value="Genomic_DNA"/>
</dbReference>
<dbReference type="PANTHER" id="PTHR43133:SF46">
    <property type="entry name" value="RNA POLYMERASE SIGMA-70 FACTOR ECF SUBFAMILY"/>
    <property type="match status" value="1"/>
</dbReference>
<dbReference type="RefSeq" id="WP_106540455.1">
    <property type="nucleotide sequence ID" value="NZ_BLAU01000001.1"/>
</dbReference>
<evidence type="ECO:0000259" key="5">
    <source>
        <dbReference type="Pfam" id="PF04542"/>
    </source>
</evidence>
<dbReference type="GO" id="GO:0016987">
    <property type="term" value="F:sigma factor activity"/>
    <property type="evidence" value="ECO:0007669"/>
    <property type="project" value="UniProtKB-KW"/>
</dbReference>
<evidence type="ECO:0000256" key="2">
    <source>
        <dbReference type="ARBA" id="ARBA00023015"/>
    </source>
</evidence>
<accession>A0A2P8CKA8</accession>
<dbReference type="GO" id="GO:0003677">
    <property type="term" value="F:DNA binding"/>
    <property type="evidence" value="ECO:0007669"/>
    <property type="project" value="InterPro"/>
</dbReference>
<comment type="caution">
    <text evidence="7">The sequence shown here is derived from an EMBL/GenBank/DDBJ whole genome shotgun (WGS) entry which is preliminary data.</text>
</comment>
<keyword evidence="3" id="KW-0731">Sigma factor</keyword>
<dbReference type="GO" id="GO:0006352">
    <property type="term" value="P:DNA-templated transcription initiation"/>
    <property type="evidence" value="ECO:0007669"/>
    <property type="project" value="InterPro"/>
</dbReference>
<evidence type="ECO:0000313" key="8">
    <source>
        <dbReference type="Proteomes" id="UP000240621"/>
    </source>
</evidence>
<dbReference type="OrthoDB" id="1056775at2"/>
<dbReference type="Gene3D" id="1.10.1740.10">
    <property type="match status" value="1"/>
</dbReference>
<evidence type="ECO:0000256" key="4">
    <source>
        <dbReference type="ARBA" id="ARBA00023163"/>
    </source>
</evidence>
<sequence length="187" mass="21652">MTDLDDIIKKCSAGDRKSQSLLYQRFAGKMYGVCLRYSKDATEAEDNLQEGFIRVFTKIDQFQFKGSFEGWMRRIMVNTSLEKFRKQNNLYPVEDIAVYEGKQLSEDLLAQINANELLKLVQELPARYRMVFNLYAIEGFSHKEIGEMMGISEGTSKSNLSRARVILQKKVYERFGVERSKVNNTIC</sequence>
<dbReference type="InterPro" id="IPR014284">
    <property type="entry name" value="RNA_pol_sigma-70_dom"/>
</dbReference>
<dbReference type="AlphaFoldDB" id="A0A2P8CKA8"/>
<dbReference type="InterPro" id="IPR007627">
    <property type="entry name" value="RNA_pol_sigma70_r2"/>
</dbReference>
<dbReference type="Pfam" id="PF08281">
    <property type="entry name" value="Sigma70_r4_2"/>
    <property type="match status" value="1"/>
</dbReference>
<dbReference type="NCBIfam" id="TIGR02937">
    <property type="entry name" value="sigma70-ECF"/>
    <property type="match status" value="1"/>
</dbReference>
<dbReference type="InterPro" id="IPR039425">
    <property type="entry name" value="RNA_pol_sigma-70-like"/>
</dbReference>
<dbReference type="SUPFAM" id="SSF88659">
    <property type="entry name" value="Sigma3 and sigma4 domains of RNA polymerase sigma factors"/>
    <property type="match status" value="1"/>
</dbReference>
<dbReference type="InterPro" id="IPR013249">
    <property type="entry name" value="RNA_pol_sigma70_r4_t2"/>
</dbReference>
<gene>
    <name evidence="7" type="ORF">CLV93_101362</name>
</gene>
<name>A0A2P8CKA8_9BACT</name>
<keyword evidence="4" id="KW-0804">Transcription</keyword>
<proteinExistence type="inferred from homology"/>
<keyword evidence="2" id="KW-0805">Transcription regulation</keyword>
<feature type="domain" description="RNA polymerase sigma-70 region 2" evidence="5">
    <location>
        <begin position="22"/>
        <end position="88"/>
    </location>
</feature>
<dbReference type="CDD" id="cd06171">
    <property type="entry name" value="Sigma70_r4"/>
    <property type="match status" value="1"/>
</dbReference>
<evidence type="ECO:0000313" key="7">
    <source>
        <dbReference type="EMBL" id="PSK85406.1"/>
    </source>
</evidence>
<organism evidence="7 8">
    <name type="scientific">Prolixibacter denitrificans</name>
    <dbReference type="NCBI Taxonomy" id="1541063"/>
    <lineage>
        <taxon>Bacteria</taxon>
        <taxon>Pseudomonadati</taxon>
        <taxon>Bacteroidota</taxon>
        <taxon>Bacteroidia</taxon>
        <taxon>Marinilabiliales</taxon>
        <taxon>Prolixibacteraceae</taxon>
        <taxon>Prolixibacter</taxon>
    </lineage>
</organism>
<evidence type="ECO:0000256" key="3">
    <source>
        <dbReference type="ARBA" id="ARBA00023082"/>
    </source>
</evidence>
<comment type="similarity">
    <text evidence="1">Belongs to the sigma-70 factor family. ECF subfamily.</text>
</comment>
<reference evidence="7 8" key="1">
    <citation type="submission" date="2018-03" db="EMBL/GenBank/DDBJ databases">
        <title>Genomic Encyclopedia of Archaeal and Bacterial Type Strains, Phase II (KMG-II): from individual species to whole genera.</title>
        <authorList>
            <person name="Goeker M."/>
        </authorList>
    </citation>
    <scope>NUCLEOTIDE SEQUENCE [LARGE SCALE GENOMIC DNA]</scope>
    <source>
        <strain evidence="7 8">DSM 27267</strain>
    </source>
</reference>
<evidence type="ECO:0000256" key="1">
    <source>
        <dbReference type="ARBA" id="ARBA00010641"/>
    </source>
</evidence>
<dbReference type="InterPro" id="IPR013325">
    <property type="entry name" value="RNA_pol_sigma_r2"/>
</dbReference>
<dbReference type="InterPro" id="IPR036388">
    <property type="entry name" value="WH-like_DNA-bd_sf"/>
</dbReference>
<dbReference type="Gene3D" id="1.10.10.10">
    <property type="entry name" value="Winged helix-like DNA-binding domain superfamily/Winged helix DNA-binding domain"/>
    <property type="match status" value="1"/>
</dbReference>
<dbReference type="Pfam" id="PF04542">
    <property type="entry name" value="Sigma70_r2"/>
    <property type="match status" value="1"/>
</dbReference>
<feature type="domain" description="RNA polymerase sigma factor 70 region 4 type 2" evidence="6">
    <location>
        <begin position="115"/>
        <end position="165"/>
    </location>
</feature>
<evidence type="ECO:0000259" key="6">
    <source>
        <dbReference type="Pfam" id="PF08281"/>
    </source>
</evidence>